<evidence type="ECO:0000313" key="3">
    <source>
        <dbReference type="Proteomes" id="UP000307440"/>
    </source>
</evidence>
<dbReference type="OrthoDB" id="3252135at2759"/>
<dbReference type="EMBL" id="ML210147">
    <property type="protein sequence ID" value="TFK30285.1"/>
    <property type="molecule type" value="Genomic_DNA"/>
</dbReference>
<evidence type="ECO:0000256" key="1">
    <source>
        <dbReference type="SAM" id="MobiDB-lite"/>
    </source>
</evidence>
<accession>A0A5C3LCB5</accession>
<organism evidence="2 3">
    <name type="scientific">Coprinopsis marcescibilis</name>
    <name type="common">Agaric fungus</name>
    <name type="synonym">Psathyrella marcescibilis</name>
    <dbReference type="NCBI Taxonomy" id="230819"/>
    <lineage>
        <taxon>Eukaryota</taxon>
        <taxon>Fungi</taxon>
        <taxon>Dikarya</taxon>
        <taxon>Basidiomycota</taxon>
        <taxon>Agaricomycotina</taxon>
        <taxon>Agaricomycetes</taxon>
        <taxon>Agaricomycetidae</taxon>
        <taxon>Agaricales</taxon>
        <taxon>Agaricineae</taxon>
        <taxon>Psathyrellaceae</taxon>
        <taxon>Coprinopsis</taxon>
    </lineage>
</organism>
<feature type="region of interest" description="Disordered" evidence="1">
    <location>
        <begin position="1"/>
        <end position="29"/>
    </location>
</feature>
<dbReference type="STRING" id="230819.A0A5C3LCB5"/>
<dbReference type="AlphaFoldDB" id="A0A5C3LCB5"/>
<reference evidence="2 3" key="1">
    <citation type="journal article" date="2019" name="Nat. Ecol. Evol.">
        <title>Megaphylogeny resolves global patterns of mushroom evolution.</title>
        <authorList>
            <person name="Varga T."/>
            <person name="Krizsan K."/>
            <person name="Foldi C."/>
            <person name="Dima B."/>
            <person name="Sanchez-Garcia M."/>
            <person name="Sanchez-Ramirez S."/>
            <person name="Szollosi G.J."/>
            <person name="Szarkandi J.G."/>
            <person name="Papp V."/>
            <person name="Albert L."/>
            <person name="Andreopoulos W."/>
            <person name="Angelini C."/>
            <person name="Antonin V."/>
            <person name="Barry K.W."/>
            <person name="Bougher N.L."/>
            <person name="Buchanan P."/>
            <person name="Buyck B."/>
            <person name="Bense V."/>
            <person name="Catcheside P."/>
            <person name="Chovatia M."/>
            <person name="Cooper J."/>
            <person name="Damon W."/>
            <person name="Desjardin D."/>
            <person name="Finy P."/>
            <person name="Geml J."/>
            <person name="Haridas S."/>
            <person name="Hughes K."/>
            <person name="Justo A."/>
            <person name="Karasinski D."/>
            <person name="Kautmanova I."/>
            <person name="Kiss B."/>
            <person name="Kocsube S."/>
            <person name="Kotiranta H."/>
            <person name="LaButti K.M."/>
            <person name="Lechner B.E."/>
            <person name="Liimatainen K."/>
            <person name="Lipzen A."/>
            <person name="Lukacs Z."/>
            <person name="Mihaltcheva S."/>
            <person name="Morgado L.N."/>
            <person name="Niskanen T."/>
            <person name="Noordeloos M.E."/>
            <person name="Ohm R.A."/>
            <person name="Ortiz-Santana B."/>
            <person name="Ovrebo C."/>
            <person name="Racz N."/>
            <person name="Riley R."/>
            <person name="Savchenko A."/>
            <person name="Shiryaev A."/>
            <person name="Soop K."/>
            <person name="Spirin V."/>
            <person name="Szebenyi C."/>
            <person name="Tomsovsky M."/>
            <person name="Tulloss R.E."/>
            <person name="Uehling J."/>
            <person name="Grigoriev I.V."/>
            <person name="Vagvolgyi C."/>
            <person name="Papp T."/>
            <person name="Martin F.M."/>
            <person name="Miettinen O."/>
            <person name="Hibbett D.S."/>
            <person name="Nagy L.G."/>
        </authorList>
    </citation>
    <scope>NUCLEOTIDE SEQUENCE [LARGE SCALE GENOMIC DNA]</scope>
    <source>
        <strain evidence="2 3">CBS 121175</strain>
    </source>
</reference>
<gene>
    <name evidence="2" type="ORF">FA15DRAFT_581417</name>
</gene>
<evidence type="ECO:0008006" key="4">
    <source>
        <dbReference type="Google" id="ProtNLM"/>
    </source>
</evidence>
<name>A0A5C3LCB5_COPMA</name>
<dbReference type="Proteomes" id="UP000307440">
    <property type="component" value="Unassembled WGS sequence"/>
</dbReference>
<protein>
    <recommendedName>
        <fullName evidence="4">Arrestin-like N-terminal domain-containing protein</fullName>
    </recommendedName>
</protein>
<proteinExistence type="predicted"/>
<feature type="region of interest" description="Disordered" evidence="1">
    <location>
        <begin position="309"/>
        <end position="338"/>
    </location>
</feature>
<sequence length="475" mass="52183">MQFSKSLPPYTPSPPAPSYSDQPSTGEQSLQYTPRVGRAYVLPDSTYVKQFGRYSVVFLNQEQDARIPTYRQDALVSGYIELPLCGLDRVTEVSVLIEGRLDLSIAGTHTDSVKTMHSTTVLWKKPRHSHPSVDGESTATCPTTVQFAIPTGRSFVDADGETQPLPPTFQTLDFIESGLFARSSYRLRFTVKCAPKLGPRIALLEKTKHFFVPFDYRPRTRSQHPASRDPTSLASIKALPDDWFQSTSTVEVPATYSDGRKFEPVTANLLIPNPRVYALADSIPFHFQLSGTVNSLRALVAPDTLQASQYAAPPAPHPRSPSRPSTASSSSPPPQRHCIKKLQGQFSTSGSLRVFLLRQIRVEVRGKVRVQNAIIGEARLEAVPPPVGADDGPGRQEYLSWVGRVAYGDLGPQGVARNLNPEMDVGGFHVGNHLKVNDFVALSVGSQNPPWKDVVSSIGIKFVTESWDVDYENGV</sequence>
<evidence type="ECO:0000313" key="2">
    <source>
        <dbReference type="EMBL" id="TFK30285.1"/>
    </source>
</evidence>
<keyword evidence="3" id="KW-1185">Reference proteome</keyword>